<reference evidence="2" key="1">
    <citation type="submission" date="2023-12" db="EMBL/GenBank/DDBJ databases">
        <title>Novel isolates from deep terrestrial aquifers shed light on the physiology and ecology of the class Limnochordia.</title>
        <authorList>
            <person name="Karnachuk O.V."/>
            <person name="Lukina A.P."/>
            <person name="Avakyan M.R."/>
            <person name="Kadnikov V."/>
            <person name="Begmatov S."/>
            <person name="Beletsky A.V."/>
            <person name="Mardanov A.V."/>
            <person name="Ravin N.V."/>
        </authorList>
    </citation>
    <scope>NUCLEOTIDE SEQUENCE [LARGE SCALE GENOMIC DNA]</scope>
    <source>
        <strain evidence="2">LN</strain>
    </source>
</reference>
<evidence type="ECO:0000313" key="1">
    <source>
        <dbReference type="EMBL" id="WRP13941.1"/>
    </source>
</evidence>
<keyword evidence="2" id="KW-1185">Reference proteome</keyword>
<dbReference type="Gene3D" id="3.90.550.10">
    <property type="entry name" value="Spore Coat Polysaccharide Biosynthesis Protein SpsA, Chain A"/>
    <property type="match status" value="1"/>
</dbReference>
<gene>
    <name evidence="1" type="ORF">VLY81_10970</name>
</gene>
<dbReference type="Proteomes" id="UP001333102">
    <property type="component" value="Chromosome"/>
</dbReference>
<sequence>MVSLVIFEGGPARSWVERMLAELREAIVLDTIRRAEACGAIEQIVVVTDRESLAEHARALGAEVDRDGQGQPFHFGRRLAQLVRARRFERVIYMSGGLGALATPDDLGWIARELACRERVVIANNVHSADLIAFTPGDALDRIDPPSLDNSLAMALSAGAGLELVHPPRTLGLHFDIDTPTDALVLGVHPGTGPAVREWLERHPLDRRRVQAVLAIMDDPMADLLIFGRIGAPLFYYLDDRTRCRLRVLSEERGMKSLGRDRRGEAVSLMGYLWESVGDRGLFERLGLVAAAALLDTRVLFAHRRWEVSQSDRFLSDLGEWESIDHPGVRAFTRAAVEESPIPVLLGGHSLVSGGVWALVDARLREGG</sequence>
<dbReference type="SUPFAM" id="SSF53448">
    <property type="entry name" value="Nucleotide-diphospho-sugar transferases"/>
    <property type="match status" value="1"/>
</dbReference>
<organism evidence="1 2">
    <name type="scientific">Geochorda subterranea</name>
    <dbReference type="NCBI Taxonomy" id="3109564"/>
    <lineage>
        <taxon>Bacteria</taxon>
        <taxon>Bacillati</taxon>
        <taxon>Bacillota</taxon>
        <taxon>Limnochordia</taxon>
        <taxon>Limnochordales</taxon>
        <taxon>Geochordaceae</taxon>
        <taxon>Geochorda</taxon>
    </lineage>
</organism>
<dbReference type="EMBL" id="CP141614">
    <property type="protein sequence ID" value="WRP13941.1"/>
    <property type="molecule type" value="Genomic_DNA"/>
</dbReference>
<evidence type="ECO:0000313" key="2">
    <source>
        <dbReference type="Proteomes" id="UP001333102"/>
    </source>
</evidence>
<accession>A0ABZ1BN32</accession>
<proteinExistence type="predicted"/>
<dbReference type="InterPro" id="IPR029044">
    <property type="entry name" value="Nucleotide-diphossugar_trans"/>
</dbReference>
<dbReference type="RefSeq" id="WP_324668212.1">
    <property type="nucleotide sequence ID" value="NZ_CP141614.1"/>
</dbReference>
<protein>
    <submittedName>
        <fullName evidence="1">Uncharacterized protein</fullName>
    </submittedName>
</protein>
<name>A0ABZ1BN32_9FIRM</name>